<feature type="region of interest" description="Disordered" evidence="1">
    <location>
        <begin position="297"/>
        <end position="333"/>
    </location>
</feature>
<dbReference type="Proteomes" id="UP001231189">
    <property type="component" value="Unassembled WGS sequence"/>
</dbReference>
<dbReference type="PANTHER" id="PTHR31286">
    <property type="entry name" value="GLYCINE-RICH CELL WALL STRUCTURAL PROTEIN 1.8-LIKE"/>
    <property type="match status" value="1"/>
</dbReference>
<evidence type="ECO:0000256" key="1">
    <source>
        <dbReference type="SAM" id="MobiDB-lite"/>
    </source>
</evidence>
<feature type="region of interest" description="Disordered" evidence="1">
    <location>
        <begin position="1"/>
        <end position="42"/>
    </location>
</feature>
<feature type="domain" description="Zinc knuckle CX2CX4HX4C" evidence="3">
    <location>
        <begin position="205"/>
        <end position="250"/>
    </location>
</feature>
<evidence type="ECO:0000259" key="3">
    <source>
        <dbReference type="Pfam" id="PF14392"/>
    </source>
</evidence>
<feature type="compositionally biased region" description="Basic and acidic residues" evidence="1">
    <location>
        <begin position="374"/>
        <end position="392"/>
    </location>
</feature>
<dbReference type="Pfam" id="PF14392">
    <property type="entry name" value="zf-CCHC_4"/>
    <property type="match status" value="1"/>
</dbReference>
<name>A0AAD8TYH9_LOLMU</name>
<dbReference type="InterPro" id="IPR025836">
    <property type="entry name" value="Zn_knuckle_CX2CX4HX4C"/>
</dbReference>
<accession>A0AAD8TYH9</accession>
<feature type="compositionally biased region" description="Basic and acidic residues" evidence="1">
    <location>
        <begin position="24"/>
        <end position="33"/>
    </location>
</feature>
<keyword evidence="5" id="KW-1185">Reference proteome</keyword>
<sequence>MDPQGSATAAEKETTGGGSSSTTDDNRSGKETPVENMMKNLKLTAAEADRLVDDDEEETEKPMWALAGKILSEPKNFHINTISAALRPAWGNPKGLLFRDGGKNMFIAELDSERDHDRIWERSPWMVNKCAVVLENFYHWSRPSEMKFDKLLIWVRIIDLPYNKLNEVWGKKIASKVGEFIKLDINKGGLVSAQYLRARVCIKVREPIMRWVGLESKKLGRTFWYSVQYEFLPYFCFSCGVLGHSDTICPVPGERDEQGNLPWGPYLRAPIDFKRKTGHPFAEGGYDEFYKEFKEESKREYQRENGKDAPDVDPPARAPMGGRGRGGNMNIRGGKPLVYRKLTMSSTDQTVGAQPVENNPIRDMVMFEPNIAGSKREEAELRRMKEGLTPDAKKKKNNPHLASAAEQPRQD</sequence>
<evidence type="ECO:0008006" key="6">
    <source>
        <dbReference type="Google" id="ProtNLM"/>
    </source>
</evidence>
<feature type="domain" description="DUF4283" evidence="2">
    <location>
        <begin position="64"/>
        <end position="139"/>
    </location>
</feature>
<dbReference type="AlphaFoldDB" id="A0AAD8TYH9"/>
<dbReference type="InterPro" id="IPR040256">
    <property type="entry name" value="At4g02000-like"/>
</dbReference>
<evidence type="ECO:0000313" key="5">
    <source>
        <dbReference type="Proteomes" id="UP001231189"/>
    </source>
</evidence>
<organism evidence="4 5">
    <name type="scientific">Lolium multiflorum</name>
    <name type="common">Italian ryegrass</name>
    <name type="synonym">Lolium perenne subsp. multiflorum</name>
    <dbReference type="NCBI Taxonomy" id="4521"/>
    <lineage>
        <taxon>Eukaryota</taxon>
        <taxon>Viridiplantae</taxon>
        <taxon>Streptophyta</taxon>
        <taxon>Embryophyta</taxon>
        <taxon>Tracheophyta</taxon>
        <taxon>Spermatophyta</taxon>
        <taxon>Magnoliopsida</taxon>
        <taxon>Liliopsida</taxon>
        <taxon>Poales</taxon>
        <taxon>Poaceae</taxon>
        <taxon>BOP clade</taxon>
        <taxon>Pooideae</taxon>
        <taxon>Poodae</taxon>
        <taxon>Poeae</taxon>
        <taxon>Poeae Chloroplast Group 2 (Poeae type)</taxon>
        <taxon>Loliodinae</taxon>
        <taxon>Loliinae</taxon>
        <taxon>Lolium</taxon>
    </lineage>
</organism>
<gene>
    <name evidence="4" type="ORF">QYE76_013247</name>
</gene>
<dbReference type="EMBL" id="JAUUTY010000001">
    <property type="protein sequence ID" value="KAK1696550.1"/>
    <property type="molecule type" value="Genomic_DNA"/>
</dbReference>
<reference evidence="4" key="1">
    <citation type="submission" date="2023-07" db="EMBL/GenBank/DDBJ databases">
        <title>A chromosome-level genome assembly of Lolium multiflorum.</title>
        <authorList>
            <person name="Chen Y."/>
            <person name="Copetti D."/>
            <person name="Kolliker R."/>
            <person name="Studer B."/>
        </authorList>
    </citation>
    <scope>NUCLEOTIDE SEQUENCE</scope>
    <source>
        <strain evidence="4">02402/16</strain>
        <tissue evidence="4">Leaf</tissue>
    </source>
</reference>
<dbReference type="InterPro" id="IPR025558">
    <property type="entry name" value="DUF4283"/>
</dbReference>
<comment type="caution">
    <text evidence="4">The sequence shown here is derived from an EMBL/GenBank/DDBJ whole genome shotgun (WGS) entry which is preliminary data.</text>
</comment>
<evidence type="ECO:0000259" key="2">
    <source>
        <dbReference type="Pfam" id="PF14111"/>
    </source>
</evidence>
<protein>
    <recommendedName>
        <fullName evidence="6">CCHC-type domain-containing protein</fullName>
    </recommendedName>
</protein>
<feature type="region of interest" description="Disordered" evidence="1">
    <location>
        <begin position="370"/>
        <end position="411"/>
    </location>
</feature>
<dbReference type="Pfam" id="PF14111">
    <property type="entry name" value="DUF4283"/>
    <property type="match status" value="1"/>
</dbReference>
<evidence type="ECO:0000313" key="4">
    <source>
        <dbReference type="EMBL" id="KAK1696550.1"/>
    </source>
</evidence>
<proteinExistence type="predicted"/>
<dbReference type="PANTHER" id="PTHR31286:SF166">
    <property type="entry name" value="OS01G0177800 PROTEIN"/>
    <property type="match status" value="1"/>
</dbReference>
<feature type="compositionally biased region" description="Basic and acidic residues" evidence="1">
    <location>
        <begin position="297"/>
        <end position="310"/>
    </location>
</feature>